<comment type="subcellular location">
    <subcellularLocation>
        <location evidence="1">Nucleus speckle</location>
    </subcellularLocation>
</comment>
<dbReference type="InterPro" id="IPR036955">
    <property type="entry name" value="AP2/ERF_dom_sf"/>
</dbReference>
<keyword evidence="8" id="KW-0804">Transcription</keyword>
<comment type="similarity">
    <text evidence="12">Belongs to the splicing factor SR family. RS subfamily.</text>
</comment>
<dbReference type="GO" id="GO:0005681">
    <property type="term" value="C:spliceosomal complex"/>
    <property type="evidence" value="ECO:0007669"/>
    <property type="project" value="UniProtKB-KW"/>
</dbReference>
<protein>
    <submittedName>
        <fullName evidence="18">Uncharacterized protein</fullName>
    </submittedName>
</protein>
<evidence type="ECO:0000256" key="13">
    <source>
        <dbReference type="PROSITE-ProRule" id="PRU00176"/>
    </source>
</evidence>
<name>A0AAD6RF56_9ROSI</name>
<keyword evidence="7" id="KW-0238">DNA-binding</keyword>
<evidence type="ECO:0000256" key="11">
    <source>
        <dbReference type="ARBA" id="ARBA00024343"/>
    </source>
</evidence>
<dbReference type="GO" id="GO:0003677">
    <property type="term" value="F:DNA binding"/>
    <property type="evidence" value="ECO:0007669"/>
    <property type="project" value="UniProtKB-KW"/>
</dbReference>
<evidence type="ECO:0000256" key="6">
    <source>
        <dbReference type="ARBA" id="ARBA00023015"/>
    </source>
</evidence>
<dbReference type="InterPro" id="IPR001471">
    <property type="entry name" value="AP2/ERF_dom"/>
</dbReference>
<feature type="compositionally biased region" description="Basic and acidic residues" evidence="15">
    <location>
        <begin position="610"/>
        <end position="621"/>
    </location>
</feature>
<accession>A0AAD6RF56</accession>
<evidence type="ECO:0000256" key="7">
    <source>
        <dbReference type="ARBA" id="ARBA00023125"/>
    </source>
</evidence>
<dbReference type="PANTHER" id="PTHR46043">
    <property type="entry name" value="ARM REPEAT SUPERFAMILY PROTEIN"/>
    <property type="match status" value="1"/>
</dbReference>
<dbReference type="SUPFAM" id="SSF54171">
    <property type="entry name" value="DNA-binding domain"/>
    <property type="match status" value="1"/>
</dbReference>
<dbReference type="Gene3D" id="3.30.730.10">
    <property type="entry name" value="AP2/ERF domain"/>
    <property type="match status" value="1"/>
</dbReference>
<dbReference type="PROSITE" id="PS50176">
    <property type="entry name" value="ARM_REPEAT"/>
    <property type="match status" value="2"/>
</dbReference>
<dbReference type="InterPro" id="IPR000225">
    <property type="entry name" value="Armadillo"/>
</dbReference>
<dbReference type="Gene3D" id="3.30.70.330">
    <property type="match status" value="3"/>
</dbReference>
<keyword evidence="9" id="KW-0508">mRNA splicing</keyword>
<dbReference type="Gene3D" id="1.25.10.10">
    <property type="entry name" value="Leucine-rich Repeat Variant"/>
    <property type="match status" value="2"/>
</dbReference>
<feature type="domain" description="RRM" evidence="16">
    <location>
        <begin position="314"/>
        <end position="462"/>
    </location>
</feature>
<dbReference type="PROSITE" id="PS51032">
    <property type="entry name" value="AP2_ERF"/>
    <property type="match status" value="1"/>
</dbReference>
<dbReference type="InterPro" id="IPR000504">
    <property type="entry name" value="RRM_dom"/>
</dbReference>
<feature type="domain" description="RRM" evidence="16">
    <location>
        <begin position="482"/>
        <end position="553"/>
    </location>
</feature>
<keyword evidence="6" id="KW-0805">Transcription regulation</keyword>
<dbReference type="Proteomes" id="UP001164929">
    <property type="component" value="Chromosome 2"/>
</dbReference>
<dbReference type="PANTHER" id="PTHR46043:SF9">
    <property type="entry name" value="ARM REPEAT SUPERFAMILY PROTEIN"/>
    <property type="match status" value="1"/>
</dbReference>
<dbReference type="GO" id="GO:0016607">
    <property type="term" value="C:nuclear speck"/>
    <property type="evidence" value="ECO:0007669"/>
    <property type="project" value="UniProtKB-SubCell"/>
</dbReference>
<dbReference type="SMART" id="SM00360">
    <property type="entry name" value="RRM"/>
    <property type="match status" value="2"/>
</dbReference>
<organism evidence="18 19">
    <name type="scientific">Populus alba x Populus x berolinensis</name>
    <dbReference type="NCBI Taxonomy" id="444605"/>
    <lineage>
        <taxon>Eukaryota</taxon>
        <taxon>Viridiplantae</taxon>
        <taxon>Streptophyta</taxon>
        <taxon>Embryophyta</taxon>
        <taxon>Tracheophyta</taxon>
        <taxon>Spermatophyta</taxon>
        <taxon>Magnoliopsida</taxon>
        <taxon>eudicotyledons</taxon>
        <taxon>Gunneridae</taxon>
        <taxon>Pentapetalae</taxon>
        <taxon>rosids</taxon>
        <taxon>fabids</taxon>
        <taxon>Malpighiales</taxon>
        <taxon>Salicaceae</taxon>
        <taxon>Saliceae</taxon>
        <taxon>Populus</taxon>
    </lineage>
</organism>
<evidence type="ECO:0000256" key="1">
    <source>
        <dbReference type="ARBA" id="ARBA00004324"/>
    </source>
</evidence>
<dbReference type="SUPFAM" id="SSF48371">
    <property type="entry name" value="ARM repeat"/>
    <property type="match status" value="1"/>
</dbReference>
<dbReference type="GO" id="GO:0008380">
    <property type="term" value="P:RNA splicing"/>
    <property type="evidence" value="ECO:0007669"/>
    <property type="project" value="UniProtKB-KW"/>
</dbReference>
<dbReference type="InterPro" id="IPR035979">
    <property type="entry name" value="RBD_domain_sf"/>
</dbReference>
<dbReference type="CDD" id="cd00018">
    <property type="entry name" value="AP2"/>
    <property type="match status" value="1"/>
</dbReference>
<feature type="compositionally biased region" description="Basic and acidic residues" evidence="15">
    <location>
        <begin position="555"/>
        <end position="592"/>
    </location>
</feature>
<feature type="compositionally biased region" description="Polar residues" evidence="15">
    <location>
        <begin position="89"/>
        <end position="102"/>
    </location>
</feature>
<dbReference type="InterPro" id="IPR054296">
    <property type="entry name" value="DUF7032"/>
</dbReference>
<dbReference type="Pfam" id="PF23005">
    <property type="entry name" value="DUF7032"/>
    <property type="match status" value="1"/>
</dbReference>
<dbReference type="SMART" id="SM00380">
    <property type="entry name" value="AP2"/>
    <property type="match status" value="1"/>
</dbReference>
<evidence type="ECO:0000256" key="4">
    <source>
        <dbReference type="ARBA" id="ARBA00022737"/>
    </source>
</evidence>
<dbReference type="GO" id="GO:0003700">
    <property type="term" value="F:DNA-binding transcription factor activity"/>
    <property type="evidence" value="ECO:0007669"/>
    <property type="project" value="InterPro"/>
</dbReference>
<dbReference type="Pfam" id="PF00847">
    <property type="entry name" value="AP2"/>
    <property type="match status" value="1"/>
</dbReference>
<evidence type="ECO:0000313" key="19">
    <source>
        <dbReference type="Proteomes" id="UP001164929"/>
    </source>
</evidence>
<evidence type="ECO:0000259" key="16">
    <source>
        <dbReference type="PROSITE" id="PS50102"/>
    </source>
</evidence>
<gene>
    <name evidence="18" type="ORF">NC653_006582</name>
</gene>
<evidence type="ECO:0000256" key="9">
    <source>
        <dbReference type="ARBA" id="ARBA00023187"/>
    </source>
</evidence>
<dbReference type="InterPro" id="IPR016024">
    <property type="entry name" value="ARM-type_fold"/>
</dbReference>
<keyword evidence="4" id="KW-0677">Repeat</keyword>
<dbReference type="PRINTS" id="PR00367">
    <property type="entry name" value="ETHRSPELEMNT"/>
</dbReference>
<keyword evidence="3" id="KW-0747">Spliceosome</keyword>
<evidence type="ECO:0000259" key="17">
    <source>
        <dbReference type="PROSITE" id="PS51032"/>
    </source>
</evidence>
<feature type="region of interest" description="Disordered" evidence="15">
    <location>
        <begin position="80"/>
        <end position="118"/>
    </location>
</feature>
<evidence type="ECO:0000256" key="3">
    <source>
        <dbReference type="ARBA" id="ARBA00022728"/>
    </source>
</evidence>
<dbReference type="Pfam" id="PF00514">
    <property type="entry name" value="Arm"/>
    <property type="match status" value="3"/>
</dbReference>
<dbReference type="FunFam" id="3.30.730.10:FF:000005">
    <property type="entry name" value="ethylene-responsive transcription factor RAP2-11"/>
    <property type="match status" value="1"/>
</dbReference>
<dbReference type="GO" id="GO:0009877">
    <property type="term" value="P:nodulation"/>
    <property type="evidence" value="ECO:0007669"/>
    <property type="project" value="UniProtKB-ARBA"/>
</dbReference>
<dbReference type="PROSITE" id="PS50102">
    <property type="entry name" value="RRM"/>
    <property type="match status" value="2"/>
</dbReference>
<dbReference type="InterPro" id="IPR011989">
    <property type="entry name" value="ARM-like"/>
</dbReference>
<dbReference type="FunFam" id="3.30.70.330:FF:000299">
    <property type="entry name" value="Serine/arginine-rich splicing factor RS31"/>
    <property type="match status" value="1"/>
</dbReference>
<dbReference type="GO" id="GO:0003723">
    <property type="term" value="F:RNA binding"/>
    <property type="evidence" value="ECO:0007669"/>
    <property type="project" value="UniProtKB-UniRule"/>
</dbReference>
<dbReference type="InterPro" id="IPR016177">
    <property type="entry name" value="DNA-bd_dom_sf"/>
</dbReference>
<keyword evidence="19" id="KW-1185">Reference proteome</keyword>
<keyword evidence="3" id="KW-0507">mRNA processing</keyword>
<dbReference type="CDD" id="cd12466">
    <property type="entry name" value="RRM2_AtRSp31_like"/>
    <property type="match status" value="1"/>
</dbReference>
<keyword evidence="5 13" id="KW-0694">RNA-binding</keyword>
<sequence>MAEPETLENPTTATTSKAQATKGPTARRFVGVRQRPSGRWVAEIKDSSQRARLWLGTYDSPEAAARAYDEAARALRGGNARTNFAPVNPSLNQSGSSPSNGGFNMPESDGRHSLSFSSSKARLSKNLQSIMAGTTENKSTKNRVSDNFTFANIFHCRSYQYKNPVETKNIEKVVQPSIIVPHVSGHQPSYSWETSSVSDCSNGWIGFRQHALDSDGSDTGEVIPVNADQMMGWIDSPDASTCCGECSRSKRFKVSSSVVVPPTFSGSPSFCASPSFSGSAFHVRSVTLPILGFLFCVSASHTQPALLELPGRMKAIFCGNLDYDARQSDVERLFRRYGRIDRVDMKSETRAKGFTCVFYSGHRKVDTEDVRRSDPFNWPREALGNMVCSLFLDGCLSRPNGKISRAFGFLRLIEIMMISKPMTGFAFVYMEDERDAEDAIRRLDRIEFGRKGRRLRVEWTKQERDSKPAGSRRSSANMTPSKTLFVINFDPIHTRTRDLERHFDPYGKILSTRIRRNFAFIQYELQEDATKALEATNMSKLMDRVISVEYAARDDDERRNGYSPERRGRDRSPDRNYDRERSPSPYRRDRGSPDYGHGQNTNARPQRVNHTYDKAEGPEKERYRRDRRGFELWRSWNVEEGQIYLSYCSSGGQFDPYTLEIMVEDRGKEVVVDIQSVEDWLCHAQELVPVAVHKAREVKGFPGRWKMIISKLEQIPSRLSDLSSHPCFSKNSLCKEQLQAVSKTLKEAIELAILCMGDNYCGKLRTQSDLDALSGKLDLNLRDCGLLIKTGVLGEATMPSAVAGSSTEPEAAIHSNTRELLARLQIGHLEAKHRALDTLVEVMKEDEKTVLAVMGRSNIAALVQLLTATSPCIREKTVTAICSLAESGSCENWLVSEGVLPPLIRLVESGSTVGKEKATISLQRLSMSTETARAIVGHGGVRPLIQICRTGDSVSQAAAACTLKNISAVPEVRQDLAEEGIVKVMINLLDCGILLGSKEYAAECLQNLTASNDNLKRAVISEGGIRSLLVYLDGPLPQESAVGALRNLVSSVSMEMLVSCGFIPRLVHVLRSGSLGAQQAAASAICRVCTSADMKKLVGEAGCIPLLIKLLEAKSNSVREVSAQAISSLVSLSQNRREVKRDDKSVPNLVQLLDPSPQNTAKKYAVASLASLASSKKRKRLMISYGAIGYLKKLTEMDIPGAKKLLERLERRKLRSLFGKK</sequence>
<comment type="similarity">
    <text evidence="11">Belongs to the AP2/ERF transcription factor family. ERF subfamily.</text>
</comment>
<dbReference type="Pfam" id="PF00076">
    <property type="entry name" value="RRM_1"/>
    <property type="match status" value="3"/>
</dbReference>
<proteinExistence type="inferred from homology"/>
<feature type="region of interest" description="Disordered" evidence="15">
    <location>
        <begin position="1"/>
        <end position="26"/>
    </location>
</feature>
<evidence type="ECO:0000256" key="8">
    <source>
        <dbReference type="ARBA" id="ARBA00023163"/>
    </source>
</evidence>
<reference evidence="18" key="1">
    <citation type="journal article" date="2023" name="Mol. Ecol. Resour.">
        <title>Chromosome-level genome assembly of a triploid poplar Populus alba 'Berolinensis'.</title>
        <authorList>
            <person name="Chen S."/>
            <person name="Yu Y."/>
            <person name="Wang X."/>
            <person name="Wang S."/>
            <person name="Zhang T."/>
            <person name="Zhou Y."/>
            <person name="He R."/>
            <person name="Meng N."/>
            <person name="Wang Y."/>
            <person name="Liu W."/>
            <person name="Liu Z."/>
            <person name="Liu J."/>
            <person name="Guo Q."/>
            <person name="Huang H."/>
            <person name="Sederoff R.R."/>
            <person name="Wang G."/>
            <person name="Qu G."/>
            <person name="Chen S."/>
        </authorList>
    </citation>
    <scope>NUCLEOTIDE SEQUENCE</scope>
    <source>
        <strain evidence="18">SC-2020</strain>
    </source>
</reference>
<evidence type="ECO:0000256" key="10">
    <source>
        <dbReference type="ARBA" id="ARBA00023242"/>
    </source>
</evidence>
<evidence type="ECO:0000256" key="14">
    <source>
        <dbReference type="PROSITE-ProRule" id="PRU00259"/>
    </source>
</evidence>
<dbReference type="EMBL" id="JAQIZT010000002">
    <property type="protein sequence ID" value="KAJ7007591.1"/>
    <property type="molecule type" value="Genomic_DNA"/>
</dbReference>
<evidence type="ECO:0000256" key="12">
    <source>
        <dbReference type="ARBA" id="ARBA00061587"/>
    </source>
</evidence>
<feature type="repeat" description="ARM" evidence="14">
    <location>
        <begin position="1102"/>
        <end position="1138"/>
    </location>
</feature>
<keyword evidence="2" id="KW-0597">Phosphoprotein</keyword>
<dbReference type="AlphaFoldDB" id="A0AAD6RF56"/>
<dbReference type="SUPFAM" id="SSF54928">
    <property type="entry name" value="RNA-binding domain, RBD"/>
    <property type="match status" value="2"/>
</dbReference>
<keyword evidence="10" id="KW-0539">Nucleus</keyword>
<comment type="caution">
    <text evidence="18">The sequence shown here is derived from an EMBL/GenBank/DDBJ whole genome shotgun (WGS) entry which is preliminary data.</text>
</comment>
<feature type="domain" description="AP2/ERF" evidence="17">
    <location>
        <begin position="28"/>
        <end position="85"/>
    </location>
</feature>
<evidence type="ECO:0000256" key="5">
    <source>
        <dbReference type="ARBA" id="ARBA00022884"/>
    </source>
</evidence>
<feature type="repeat" description="ARM" evidence="14">
    <location>
        <begin position="898"/>
        <end position="940"/>
    </location>
</feature>
<feature type="region of interest" description="Disordered" evidence="15">
    <location>
        <begin position="555"/>
        <end position="621"/>
    </location>
</feature>
<evidence type="ECO:0000256" key="2">
    <source>
        <dbReference type="ARBA" id="ARBA00022553"/>
    </source>
</evidence>
<dbReference type="InterPro" id="IPR012677">
    <property type="entry name" value="Nucleotide-bd_a/b_plait_sf"/>
</dbReference>
<evidence type="ECO:0000256" key="15">
    <source>
        <dbReference type="SAM" id="MobiDB-lite"/>
    </source>
</evidence>
<dbReference type="SMART" id="SM00185">
    <property type="entry name" value="ARM"/>
    <property type="match status" value="7"/>
</dbReference>
<feature type="compositionally biased region" description="Low complexity" evidence="15">
    <location>
        <begin position="11"/>
        <end position="22"/>
    </location>
</feature>
<evidence type="ECO:0000313" key="18">
    <source>
        <dbReference type="EMBL" id="KAJ7007591.1"/>
    </source>
</evidence>